<feature type="non-terminal residue" evidence="2">
    <location>
        <position position="91"/>
    </location>
</feature>
<name>A0A0C2FMX8_9BILA</name>
<proteinExistence type="predicted"/>
<dbReference type="EMBL" id="KN762863">
    <property type="protein sequence ID" value="KIH48079.1"/>
    <property type="molecule type" value="Genomic_DNA"/>
</dbReference>
<protein>
    <recommendedName>
        <fullName evidence="1">Activation-induced cytidine deaminase AID domain-containing protein</fullName>
    </recommendedName>
</protein>
<dbReference type="InterPro" id="IPR013158">
    <property type="entry name" value="AID"/>
</dbReference>
<evidence type="ECO:0000313" key="2">
    <source>
        <dbReference type="EMBL" id="KIH48079.1"/>
    </source>
</evidence>
<dbReference type="Pfam" id="PF08210">
    <property type="entry name" value="APOBEC_N"/>
    <property type="match status" value="1"/>
</dbReference>
<reference evidence="2 3" key="1">
    <citation type="submission" date="2013-12" db="EMBL/GenBank/DDBJ databases">
        <title>Draft genome of the parsitic nematode Ancylostoma duodenale.</title>
        <authorList>
            <person name="Mitreva M."/>
        </authorList>
    </citation>
    <scope>NUCLEOTIDE SEQUENCE [LARGE SCALE GENOMIC DNA]</scope>
    <source>
        <strain evidence="2 3">Zhejiang</strain>
    </source>
</reference>
<accession>A0A0C2FMX8</accession>
<keyword evidence="3" id="KW-1185">Reference proteome</keyword>
<evidence type="ECO:0000259" key="1">
    <source>
        <dbReference type="Pfam" id="PF08210"/>
    </source>
</evidence>
<evidence type="ECO:0000313" key="3">
    <source>
        <dbReference type="Proteomes" id="UP000054047"/>
    </source>
</evidence>
<dbReference type="AlphaFoldDB" id="A0A0C2FMX8"/>
<dbReference type="Proteomes" id="UP000054047">
    <property type="component" value="Unassembled WGS sequence"/>
</dbReference>
<dbReference type="GO" id="GO:0016814">
    <property type="term" value="F:hydrolase activity, acting on carbon-nitrogen (but not peptide) bonds, in cyclic amidines"/>
    <property type="evidence" value="ECO:0007669"/>
    <property type="project" value="InterPro"/>
</dbReference>
<dbReference type="OrthoDB" id="10262177at2759"/>
<sequence length="91" mass="10291">MLGKTAPNLGEDYIYRGDFYHESKGEPHVEEQLVANIYDLISKYNVELHEIAIFVSKSPCFHQDCDPKCEVVDECKSNKACAKLLGLLLSK</sequence>
<gene>
    <name evidence="2" type="ORF">ANCDUO_21855</name>
</gene>
<feature type="domain" description="Activation-induced cytidine deaminase AID" evidence="1">
    <location>
        <begin position="16"/>
        <end position="90"/>
    </location>
</feature>
<dbReference type="GO" id="GO:0008270">
    <property type="term" value="F:zinc ion binding"/>
    <property type="evidence" value="ECO:0007669"/>
    <property type="project" value="InterPro"/>
</dbReference>
<organism evidence="2 3">
    <name type="scientific">Ancylostoma duodenale</name>
    <dbReference type="NCBI Taxonomy" id="51022"/>
    <lineage>
        <taxon>Eukaryota</taxon>
        <taxon>Metazoa</taxon>
        <taxon>Ecdysozoa</taxon>
        <taxon>Nematoda</taxon>
        <taxon>Chromadorea</taxon>
        <taxon>Rhabditida</taxon>
        <taxon>Rhabditina</taxon>
        <taxon>Rhabditomorpha</taxon>
        <taxon>Strongyloidea</taxon>
        <taxon>Ancylostomatidae</taxon>
        <taxon>Ancylostomatinae</taxon>
        <taxon>Ancylostoma</taxon>
    </lineage>
</organism>